<sequence>MRSCFLLVFLAGAWGSPTPQNTGNFNPCVPSPCGRNTRCEVNAQGGAVCKCLDGFFPKPDTITGCDVQCRSDGECGRGQACINSRCTNPCERITCGRNAFCTLRGSSAVCECATGYRGNPYSSCEINIVGGGGGGIVDNTVQVLDSNTACLDILETLKYFAKKENVRGTTSVASRRFAGITIALILVLEPVESPGYFGNPTTGCRAECESDTDCASNLACRDLKCVNPCVGTCGENAECEVVNHQPNCRCPQDYLGNPFTRCYPECTTHQECPGHQACINLKCGDPCVGACGTNANCRVENHKAICSCPKGFTGHPFDFCRPFRPEEICIPNPCGVNAQCAPGKDNQGNDRAVCTCPEGYIGDPLRSCTRGECITNNECPDNRACVNYNCVDPCATKGCGINAQCLSTRHAAVCSCPEFYEGDPLTQCTRRPEGRKFGK</sequence>
<comment type="caution">
    <text evidence="6">Lacks conserved residue(s) required for the propagation of feature annotation.</text>
</comment>
<organism evidence="7">
    <name type="scientific">Cyprideis torosa</name>
    <dbReference type="NCBI Taxonomy" id="163714"/>
    <lineage>
        <taxon>Eukaryota</taxon>
        <taxon>Metazoa</taxon>
        <taxon>Ecdysozoa</taxon>
        <taxon>Arthropoda</taxon>
        <taxon>Crustacea</taxon>
        <taxon>Oligostraca</taxon>
        <taxon>Ostracoda</taxon>
        <taxon>Podocopa</taxon>
        <taxon>Podocopida</taxon>
        <taxon>Cytherocopina</taxon>
        <taxon>Cytheroidea</taxon>
        <taxon>Cytherideidae</taxon>
        <taxon>Cyprideis</taxon>
    </lineage>
</organism>
<dbReference type="InterPro" id="IPR048407">
    <property type="entry name" value="Dumpy_DPY"/>
</dbReference>
<reference evidence="7" key="1">
    <citation type="submission" date="2020-11" db="EMBL/GenBank/DDBJ databases">
        <authorList>
            <person name="Tran Van P."/>
        </authorList>
    </citation>
    <scope>NUCLEOTIDE SEQUENCE</scope>
</reference>
<keyword evidence="4 6" id="KW-1015">Disulfide bond</keyword>
<dbReference type="FunFam" id="2.10.25.10:FF:000526">
    <property type="entry name" value="Dumpy, isoform J"/>
    <property type="match status" value="1"/>
</dbReference>
<keyword evidence="3" id="KW-0677">Repeat</keyword>
<protein>
    <submittedName>
        <fullName evidence="7">Uncharacterized protein</fullName>
    </submittedName>
</protein>
<dbReference type="SMART" id="SM00181">
    <property type="entry name" value="EGF"/>
    <property type="match status" value="6"/>
</dbReference>
<gene>
    <name evidence="7" type="ORF">CTOB1V02_LOCUS3363</name>
</gene>
<keyword evidence="1 6" id="KW-0245">EGF-like domain</keyword>
<proteinExistence type="predicted"/>
<evidence type="ECO:0000256" key="2">
    <source>
        <dbReference type="ARBA" id="ARBA00022729"/>
    </source>
</evidence>
<dbReference type="EMBL" id="OB660567">
    <property type="protein sequence ID" value="CAD7225422.1"/>
    <property type="molecule type" value="Genomic_DNA"/>
</dbReference>
<evidence type="ECO:0000313" key="7">
    <source>
        <dbReference type="EMBL" id="CAD7225422.1"/>
    </source>
</evidence>
<dbReference type="AlphaFoldDB" id="A0A7R8ZI93"/>
<dbReference type="PROSITE" id="PS50026">
    <property type="entry name" value="EGF_3"/>
    <property type="match status" value="4"/>
</dbReference>
<keyword evidence="5" id="KW-0325">Glycoprotein</keyword>
<dbReference type="InterPro" id="IPR000742">
    <property type="entry name" value="EGF"/>
</dbReference>
<name>A0A7R8ZI93_9CRUS</name>
<dbReference type="Pfam" id="PF21164">
    <property type="entry name" value="Dumpy_DPY"/>
    <property type="match status" value="2"/>
</dbReference>
<evidence type="ECO:0000256" key="4">
    <source>
        <dbReference type="ARBA" id="ARBA00023157"/>
    </source>
</evidence>
<evidence type="ECO:0000256" key="1">
    <source>
        <dbReference type="ARBA" id="ARBA00022536"/>
    </source>
</evidence>
<accession>A0A7R8ZI93</accession>
<dbReference type="PROSITE" id="PS01186">
    <property type="entry name" value="EGF_2"/>
    <property type="match status" value="3"/>
</dbReference>
<evidence type="ECO:0000256" key="6">
    <source>
        <dbReference type="PROSITE-ProRule" id="PRU00076"/>
    </source>
</evidence>
<dbReference type="SUPFAM" id="SSF90148">
    <property type="entry name" value="DPY module"/>
    <property type="match status" value="2"/>
</dbReference>
<dbReference type="OrthoDB" id="6343936at2759"/>
<dbReference type="PANTHER" id="PTHR22963:SF39">
    <property type="entry name" value="DUMPY"/>
    <property type="match status" value="1"/>
</dbReference>
<evidence type="ECO:0000256" key="3">
    <source>
        <dbReference type="ARBA" id="ARBA00022737"/>
    </source>
</evidence>
<evidence type="ECO:0000256" key="5">
    <source>
        <dbReference type="ARBA" id="ARBA00023180"/>
    </source>
</evidence>
<feature type="disulfide bond" evidence="6">
    <location>
        <begin position="287"/>
        <end position="297"/>
    </location>
</feature>
<keyword evidence="2" id="KW-0732">Signal</keyword>
<dbReference type="PANTHER" id="PTHR22963">
    <property type="entry name" value="ENDOGLIN-RELATED"/>
    <property type="match status" value="1"/>
</dbReference>